<dbReference type="Proteomes" id="UP000293638">
    <property type="component" value="Unassembled WGS sequence"/>
</dbReference>
<sequence length="285" mass="30777">MVTRLAWTTAGAARGLDPDEPLALEELRRRGIVVDVVDWDDATVAWEAYDRAVLRSTWDYQDRLAEFLGWAERTAARTDLRNPLPLVRWSTDKHYLVELAAAGVPVPRSTFVEPGEDVELPDGPLVVKPAVGAGSRGLAAYDAGQADLARAHVERLHAIGRSVLVQPRLASVAREGERALVFFDGTFSHAATKRVTLPVAGSVDELFAAEETGPHEAAPDELAVARAALEVAQRGCGISTYARVDLVRDDDGTPCVLELELVEPSLFLAEGGPGSTERLVDALLR</sequence>
<organism evidence="3 4">
    <name type="scientific">Motilibacter rhizosphaerae</name>
    <dbReference type="NCBI Taxonomy" id="598652"/>
    <lineage>
        <taxon>Bacteria</taxon>
        <taxon>Bacillati</taxon>
        <taxon>Actinomycetota</taxon>
        <taxon>Actinomycetes</taxon>
        <taxon>Motilibacterales</taxon>
        <taxon>Motilibacteraceae</taxon>
        <taxon>Motilibacter</taxon>
    </lineage>
</organism>
<dbReference type="InterPro" id="IPR011761">
    <property type="entry name" value="ATP-grasp"/>
</dbReference>
<dbReference type="RefSeq" id="WP_130493849.1">
    <property type="nucleotide sequence ID" value="NZ_SGXD01000004.1"/>
</dbReference>
<dbReference type="PANTHER" id="PTHR39217">
    <property type="match status" value="1"/>
</dbReference>
<dbReference type="PANTHER" id="PTHR39217:SF1">
    <property type="entry name" value="GLUTATHIONE SYNTHETASE"/>
    <property type="match status" value="1"/>
</dbReference>
<dbReference type="SUPFAM" id="SSF56059">
    <property type="entry name" value="Glutathione synthetase ATP-binding domain-like"/>
    <property type="match status" value="1"/>
</dbReference>
<dbReference type="GO" id="GO:0005524">
    <property type="term" value="F:ATP binding"/>
    <property type="evidence" value="ECO:0007669"/>
    <property type="project" value="UniProtKB-UniRule"/>
</dbReference>
<keyword evidence="1" id="KW-0547">Nucleotide-binding</keyword>
<gene>
    <name evidence="3" type="ORF">EV189_3085</name>
</gene>
<comment type="caution">
    <text evidence="3">The sequence shown here is derived from an EMBL/GenBank/DDBJ whole genome shotgun (WGS) entry which is preliminary data.</text>
</comment>
<dbReference type="InterPro" id="IPR053191">
    <property type="entry name" value="DcsG_Biosynth_Enzyme"/>
</dbReference>
<dbReference type="PROSITE" id="PS50975">
    <property type="entry name" value="ATP_GRASP"/>
    <property type="match status" value="1"/>
</dbReference>
<name>A0A4Q7NFM3_9ACTN</name>
<keyword evidence="1" id="KW-0067">ATP-binding</keyword>
<proteinExistence type="predicted"/>
<dbReference type="GO" id="GO:0046872">
    <property type="term" value="F:metal ion binding"/>
    <property type="evidence" value="ECO:0007669"/>
    <property type="project" value="InterPro"/>
</dbReference>
<keyword evidence="4" id="KW-1185">Reference proteome</keyword>
<reference evidence="3 4" key="1">
    <citation type="submission" date="2019-02" db="EMBL/GenBank/DDBJ databases">
        <title>Genomic Encyclopedia of Type Strains, Phase IV (KMG-IV): sequencing the most valuable type-strain genomes for metagenomic binning, comparative biology and taxonomic classification.</title>
        <authorList>
            <person name="Goeker M."/>
        </authorList>
    </citation>
    <scope>NUCLEOTIDE SEQUENCE [LARGE SCALE GENOMIC DNA]</scope>
    <source>
        <strain evidence="3 4">DSM 45622</strain>
    </source>
</reference>
<keyword evidence="3" id="KW-0436">Ligase</keyword>
<evidence type="ECO:0000259" key="2">
    <source>
        <dbReference type="PROSITE" id="PS50975"/>
    </source>
</evidence>
<dbReference type="EMBL" id="SGXD01000004">
    <property type="protein sequence ID" value="RZS82690.1"/>
    <property type="molecule type" value="Genomic_DNA"/>
</dbReference>
<dbReference type="OrthoDB" id="3373978at2"/>
<evidence type="ECO:0000313" key="4">
    <source>
        <dbReference type="Proteomes" id="UP000293638"/>
    </source>
</evidence>
<dbReference type="GO" id="GO:0016874">
    <property type="term" value="F:ligase activity"/>
    <property type="evidence" value="ECO:0007669"/>
    <property type="project" value="UniProtKB-KW"/>
</dbReference>
<evidence type="ECO:0000313" key="3">
    <source>
        <dbReference type="EMBL" id="RZS82690.1"/>
    </source>
</evidence>
<accession>A0A4Q7NFM3</accession>
<dbReference type="Gene3D" id="3.30.470.20">
    <property type="entry name" value="ATP-grasp fold, B domain"/>
    <property type="match status" value="1"/>
</dbReference>
<protein>
    <submittedName>
        <fullName evidence="3">Glutathione synthase/RimK-type ligase-like ATP-grasp enzyme</fullName>
    </submittedName>
</protein>
<evidence type="ECO:0000256" key="1">
    <source>
        <dbReference type="PROSITE-ProRule" id="PRU00409"/>
    </source>
</evidence>
<feature type="domain" description="ATP-grasp" evidence="2">
    <location>
        <begin position="96"/>
        <end position="285"/>
    </location>
</feature>
<dbReference type="AlphaFoldDB" id="A0A4Q7NFM3"/>